<evidence type="ECO:0008006" key="3">
    <source>
        <dbReference type="Google" id="ProtNLM"/>
    </source>
</evidence>
<accession>A0A4R2N7T5</accession>
<dbReference type="RefSeq" id="WP_165887052.1">
    <property type="nucleotide sequence ID" value="NZ_SLXK01000083.1"/>
</dbReference>
<comment type="caution">
    <text evidence="1">The sequence shown here is derived from an EMBL/GenBank/DDBJ whole genome shotgun (WGS) entry which is preliminary data.</text>
</comment>
<gene>
    <name evidence="1" type="ORF">EV207_1833</name>
</gene>
<reference evidence="1 2" key="1">
    <citation type="submission" date="2019-03" db="EMBL/GenBank/DDBJ databases">
        <title>Genomic Encyclopedia of Type Strains, Phase IV (KMG-IV): sequencing the most valuable type-strain genomes for metagenomic binning, comparative biology and taxonomic classification.</title>
        <authorList>
            <person name="Goeker M."/>
        </authorList>
    </citation>
    <scope>NUCLEOTIDE SEQUENCE [LARGE SCALE GENOMIC DNA]</scope>
    <source>
        <strain evidence="1 2">DSM 19377</strain>
    </source>
</reference>
<evidence type="ECO:0000313" key="2">
    <source>
        <dbReference type="Proteomes" id="UP000295416"/>
    </source>
</evidence>
<dbReference type="AlphaFoldDB" id="A0A4R2N7T5"/>
<dbReference type="InterPro" id="IPR046318">
    <property type="entry name" value="DUF5344"/>
</dbReference>
<keyword evidence="2" id="KW-1185">Reference proteome</keyword>
<dbReference type="Proteomes" id="UP000295416">
    <property type="component" value="Unassembled WGS sequence"/>
</dbReference>
<name>A0A4R2N7T5_9BACL</name>
<proteinExistence type="predicted"/>
<evidence type="ECO:0000313" key="1">
    <source>
        <dbReference type="EMBL" id="TCP16948.1"/>
    </source>
</evidence>
<sequence length="86" mass="9794">MTEIKLKHDVVMSHLDKVKTTLGKLSLPDPGSVGENKLDFTDGWLEREAAIKKNVSEYIKVVEKNIEDTRASVELLKRQDEAMVRK</sequence>
<organism evidence="1 2">
    <name type="scientific">Scopulibacillus darangshiensis</name>
    <dbReference type="NCBI Taxonomy" id="442528"/>
    <lineage>
        <taxon>Bacteria</taxon>
        <taxon>Bacillati</taxon>
        <taxon>Bacillota</taxon>
        <taxon>Bacilli</taxon>
        <taxon>Bacillales</taxon>
        <taxon>Sporolactobacillaceae</taxon>
        <taxon>Scopulibacillus</taxon>
    </lineage>
</organism>
<dbReference type="EMBL" id="SLXK01000083">
    <property type="protein sequence ID" value="TCP16948.1"/>
    <property type="molecule type" value="Genomic_DNA"/>
</dbReference>
<protein>
    <recommendedName>
        <fullName evidence="3">YwqI/YxiC family protein</fullName>
    </recommendedName>
</protein>
<dbReference type="Pfam" id="PF17279">
    <property type="entry name" value="DUF5344"/>
    <property type="match status" value="1"/>
</dbReference>